<reference evidence="7 8" key="1">
    <citation type="submission" date="2020-12" db="EMBL/GenBank/DDBJ databases">
        <title>FDA dAtabase for Regulatory Grade micrObial Sequences (FDA-ARGOS): Supporting development and validation of Infectious Disease Dx tests.</title>
        <authorList>
            <person name="Kerrigan L."/>
            <person name="Long C."/>
            <person name="Tallon L."/>
            <person name="Sadzewicz L."/>
            <person name="Zhao X."/>
            <person name="Boylan J."/>
            <person name="Ott S."/>
            <person name="Bowen H."/>
            <person name="Vavikolanu K."/>
            <person name="Mehta A."/>
            <person name="Aluvathingal J."/>
            <person name="Nadendla S."/>
            <person name="Yan Y."/>
            <person name="Sichtig H."/>
        </authorList>
    </citation>
    <scope>NUCLEOTIDE SEQUENCE [LARGE SCALE GENOMIC DNA]</scope>
    <source>
        <strain evidence="7 8">FDAARGOS_1031</strain>
    </source>
</reference>
<dbReference type="Pfam" id="PF00557">
    <property type="entry name" value="Peptidase_M24"/>
    <property type="match status" value="1"/>
</dbReference>
<gene>
    <name evidence="7" type="ORF">I6H88_01960</name>
</gene>
<dbReference type="AlphaFoldDB" id="A0A7T7V086"/>
<keyword evidence="8" id="KW-1185">Reference proteome</keyword>
<evidence type="ECO:0000313" key="7">
    <source>
        <dbReference type="EMBL" id="QQN59374.1"/>
    </source>
</evidence>
<dbReference type="FunFam" id="3.40.350.10:FF:000003">
    <property type="entry name" value="Xaa-pro aminopeptidase P"/>
    <property type="match status" value="1"/>
</dbReference>
<keyword evidence="2" id="KW-0479">Metal-binding</keyword>
<dbReference type="InterPro" id="IPR033740">
    <property type="entry name" value="Pept_M24B"/>
</dbReference>
<dbReference type="InterPro" id="IPR029149">
    <property type="entry name" value="Creatin/AminoP/Spt16_N"/>
</dbReference>
<keyword evidence="7" id="KW-0645">Protease</keyword>
<name>A0A7T7V086_9FLAO</name>
<dbReference type="SUPFAM" id="SSF55920">
    <property type="entry name" value="Creatinase/aminopeptidase"/>
    <property type="match status" value="1"/>
</dbReference>
<feature type="domain" description="Creatinase N-terminal" evidence="5">
    <location>
        <begin position="7"/>
        <end position="138"/>
    </location>
</feature>
<evidence type="ECO:0000259" key="4">
    <source>
        <dbReference type="Pfam" id="PF00557"/>
    </source>
</evidence>
<evidence type="ECO:0000313" key="8">
    <source>
        <dbReference type="Proteomes" id="UP000595426"/>
    </source>
</evidence>
<evidence type="ECO:0000259" key="5">
    <source>
        <dbReference type="Pfam" id="PF01321"/>
    </source>
</evidence>
<accession>A0A7T7V086</accession>
<dbReference type="PANTHER" id="PTHR43763:SF6">
    <property type="entry name" value="XAA-PRO AMINOPEPTIDASE 1"/>
    <property type="match status" value="1"/>
</dbReference>
<evidence type="ECO:0000256" key="2">
    <source>
        <dbReference type="ARBA" id="ARBA00022723"/>
    </source>
</evidence>
<evidence type="ECO:0000256" key="1">
    <source>
        <dbReference type="ARBA" id="ARBA00008766"/>
    </source>
</evidence>
<comment type="similarity">
    <text evidence="1">Belongs to the peptidase M24B family.</text>
</comment>
<dbReference type="RefSeq" id="WP_034865980.1">
    <property type="nucleotide sequence ID" value="NZ_CBCSDR010000001.1"/>
</dbReference>
<evidence type="ECO:0000259" key="6">
    <source>
        <dbReference type="Pfam" id="PF16188"/>
    </source>
</evidence>
<dbReference type="Proteomes" id="UP000595426">
    <property type="component" value="Chromosome"/>
</dbReference>
<dbReference type="KEGG" id="egm:AYC65_12105"/>
<dbReference type="PANTHER" id="PTHR43763">
    <property type="entry name" value="XAA-PRO AMINOPEPTIDASE 1"/>
    <property type="match status" value="1"/>
</dbReference>
<protein>
    <submittedName>
        <fullName evidence="7">Aminopeptidase P family protein</fullName>
    </submittedName>
</protein>
<dbReference type="OrthoDB" id="9806388at2"/>
<dbReference type="EMBL" id="CP067018">
    <property type="protein sequence ID" value="QQN59374.1"/>
    <property type="molecule type" value="Genomic_DNA"/>
</dbReference>
<dbReference type="InterPro" id="IPR036005">
    <property type="entry name" value="Creatinase/aminopeptidase-like"/>
</dbReference>
<dbReference type="GeneID" id="93133655"/>
<feature type="domain" description="Peptidase M24" evidence="4">
    <location>
        <begin position="308"/>
        <end position="521"/>
    </location>
</feature>
<dbReference type="Pfam" id="PF16189">
    <property type="entry name" value="Creatinase_N_2"/>
    <property type="match status" value="1"/>
</dbReference>
<dbReference type="InterPro" id="IPR050422">
    <property type="entry name" value="X-Pro_aminopeptidase_P"/>
</dbReference>
<dbReference type="Gene3D" id="3.90.230.10">
    <property type="entry name" value="Creatinase/methionine aminopeptidase superfamily"/>
    <property type="match status" value="1"/>
</dbReference>
<dbReference type="InterPro" id="IPR032416">
    <property type="entry name" value="Peptidase_M24_C"/>
</dbReference>
<dbReference type="InterPro" id="IPR000994">
    <property type="entry name" value="Pept_M24"/>
</dbReference>
<keyword evidence="7" id="KW-0031">Aminopeptidase</keyword>
<dbReference type="Pfam" id="PF01321">
    <property type="entry name" value="Creatinase_N"/>
    <property type="match status" value="1"/>
</dbReference>
<sequence length="589" mass="65915">MTSKEKIAALRSAMHNNNIDAFIVYSADPHMSEYLPQEWQERSWLSGFTGSAGFVVITKDKAGLWTDGRYFTQAPIELEGSGIDLFKDGIEGTPNYIDWIISEIPAGGKVAVNALATSHSNWEALDSKFSAKNITLTDLPLLKEIWTDRGIAAKNPIYVHPVERAGQSVSDKIATIRQKMEDQHADVHIISSLDDVAWTLNLRGSDVQSNPVFLGYIVLSKNDAILFTDLEKLDTDARRQMDESGVKMMPYDEFFNHLRQIKQQNILVSPNSNQSVFDTLKDANTFIKTAVPGNLMKAQKNEAELNGFRTVMERDGVAMVKFLYWLTHQAGKEPMNEYSIGEKLRGFRAEGANFVGESFGSIIGYKGNGAIIHYSAKAEGSKEVTNDSSILVDSGGQYLEGTTDITRTLALGAVTDEFKKDSTLVLQGMIRLSMVKFPKGTRGVQLDAFARLPLWMAGKDYNHGTGHGVGSFMNVHEGPQSIRKDLNPQELLPGMVLSNEPGYYVVNQYGIRHENLIAVREAETTEWNTFYEFETLTLCPFFKDIIVKEILSADEIQWLNSYHKTCEEKLAPHLEEDVKNWFLELVSPL</sequence>
<dbReference type="GO" id="GO:0005737">
    <property type="term" value="C:cytoplasm"/>
    <property type="evidence" value="ECO:0007669"/>
    <property type="project" value="UniProtKB-ARBA"/>
</dbReference>
<keyword evidence="3" id="KW-0378">Hydrolase</keyword>
<dbReference type="FunFam" id="3.90.230.10:FF:000009">
    <property type="entry name" value="xaa-Pro aminopeptidase 2"/>
    <property type="match status" value="1"/>
</dbReference>
<dbReference type="Gene3D" id="3.40.350.10">
    <property type="entry name" value="Creatinase/prolidase N-terminal domain"/>
    <property type="match status" value="2"/>
</dbReference>
<dbReference type="GO" id="GO:0046872">
    <property type="term" value="F:metal ion binding"/>
    <property type="evidence" value="ECO:0007669"/>
    <property type="project" value="UniProtKB-KW"/>
</dbReference>
<organism evidence="7 8">
    <name type="scientific">Elizabethkingia bruuniana</name>
    <dbReference type="NCBI Taxonomy" id="1756149"/>
    <lineage>
        <taxon>Bacteria</taxon>
        <taxon>Pseudomonadati</taxon>
        <taxon>Bacteroidota</taxon>
        <taxon>Flavobacteriia</taxon>
        <taxon>Flavobacteriales</taxon>
        <taxon>Weeksellaceae</taxon>
        <taxon>Elizabethkingia</taxon>
    </lineage>
</organism>
<dbReference type="Pfam" id="PF16188">
    <property type="entry name" value="Peptidase_M24_C"/>
    <property type="match status" value="1"/>
</dbReference>
<dbReference type="CDD" id="cd01085">
    <property type="entry name" value="APP"/>
    <property type="match status" value="1"/>
</dbReference>
<dbReference type="GO" id="GO:0070006">
    <property type="term" value="F:metalloaminopeptidase activity"/>
    <property type="evidence" value="ECO:0007669"/>
    <property type="project" value="InterPro"/>
</dbReference>
<dbReference type="InterPro" id="IPR000587">
    <property type="entry name" value="Creatinase_N"/>
</dbReference>
<feature type="domain" description="Peptidase M24 C-terminal" evidence="6">
    <location>
        <begin position="530"/>
        <end position="588"/>
    </location>
</feature>
<dbReference type="SUPFAM" id="SSF53092">
    <property type="entry name" value="Creatinase/prolidase N-terminal domain"/>
    <property type="match status" value="1"/>
</dbReference>
<evidence type="ECO:0000256" key="3">
    <source>
        <dbReference type="ARBA" id="ARBA00022801"/>
    </source>
</evidence>
<proteinExistence type="inferred from homology"/>